<gene>
    <name evidence="1" type="ORF">MPNT_280022</name>
</gene>
<comment type="caution">
    <text evidence="1">The sequence shown here is derived from an EMBL/GenBank/DDBJ whole genome shotgun (WGS) entry which is preliminary data.</text>
</comment>
<evidence type="ECO:0000313" key="2">
    <source>
        <dbReference type="Proteomes" id="UP000663859"/>
    </source>
</evidence>
<accession>A0A8J2FQE8</accession>
<dbReference type="AlphaFoldDB" id="A0A8J2FQE8"/>
<dbReference type="EMBL" id="CAJNOB010000021">
    <property type="protein sequence ID" value="CAF0698549.1"/>
    <property type="molecule type" value="Genomic_DNA"/>
</dbReference>
<evidence type="ECO:0000313" key="1">
    <source>
        <dbReference type="EMBL" id="CAF0698549.1"/>
    </source>
</evidence>
<proteinExistence type="predicted"/>
<reference evidence="1" key="1">
    <citation type="submission" date="2021-02" db="EMBL/GenBank/DDBJ databases">
        <authorList>
            <person name="Cremers G."/>
            <person name="Picone N."/>
        </authorList>
    </citation>
    <scope>NUCLEOTIDE SEQUENCE</scope>
    <source>
        <strain evidence="1">PQ17</strain>
    </source>
</reference>
<keyword evidence="2" id="KW-1185">Reference proteome</keyword>
<organism evidence="1 2">
    <name type="scientific">Candidatus Methylacidithermus pantelleriae</name>
    <dbReference type="NCBI Taxonomy" id="2744239"/>
    <lineage>
        <taxon>Bacteria</taxon>
        <taxon>Pseudomonadati</taxon>
        <taxon>Verrucomicrobiota</taxon>
        <taxon>Methylacidiphilae</taxon>
        <taxon>Methylacidiphilales</taxon>
        <taxon>Methylacidiphilaceae</taxon>
        <taxon>Candidatus Methylacidithermus</taxon>
    </lineage>
</organism>
<sequence length="284" mass="31100">MLASIEAQPLSLAKRRLGGAVGIDWNEDHLALAETDRFGNLVRMRWIGVNLDGKSEQEAKAIFGDAWKEIARACAESGKSLVIEWLDLRKGKLELESVDLVGARSLPSPAPRRSQLLKAAFFRTAVEVIQFDLAYTSVMGAANDARRHGTGFSHGGALCPCPERIGSLRTPIRAHPQRGGHVTCALPASNQTRHVWSFLWRGFGGDSKRRKHRMPSREAIGCLPGLCLSKTGTLALPGLCWGNPGRRIVAPLFGRRSGRSSRVGECLSMVLRRAESRKCFLGRP</sequence>
<name>A0A8J2FQE8_9BACT</name>
<protein>
    <recommendedName>
        <fullName evidence="3">Transposase</fullName>
    </recommendedName>
</protein>
<evidence type="ECO:0008006" key="3">
    <source>
        <dbReference type="Google" id="ProtNLM"/>
    </source>
</evidence>
<dbReference type="RefSeq" id="WP_174583328.1">
    <property type="nucleotide sequence ID" value="NZ_CAJNOB010000021.1"/>
</dbReference>
<dbReference type="Proteomes" id="UP000663859">
    <property type="component" value="Unassembled WGS sequence"/>
</dbReference>